<proteinExistence type="predicted"/>
<dbReference type="PANTHER" id="PTHR45526:SF1">
    <property type="entry name" value="TRANSCRIPTIONAL REGULATORY PROTEIN DCUR-RELATED"/>
    <property type="match status" value="1"/>
</dbReference>
<dbReference type="PROSITE" id="PS50110">
    <property type="entry name" value="RESPONSE_REGULATORY"/>
    <property type="match status" value="1"/>
</dbReference>
<sequence length="248" mass="28488">MNRTIATVIIEDDPMVLELHRQYTNKIKEYYLTGFSICGEDGLRLIEEKRPQLAIIDIYLPGINGLQVLKYIRSQGWNTDVILVTAAHDTESVQQGIQYGAVDYIVKPFTFQRYKKALSKYRQYFEKLHAGEKFMSQQEIDALKVNETGDRPDPAREINPLKSNAADNTPGLPKGLQQTTLDMIVEVLQQKQGYFTAREISENTGISRITVKRYFNYLLDNGWLKAILSYGPIGRPLEKYIITKEFIN</sequence>
<dbReference type="GO" id="GO:0005737">
    <property type="term" value="C:cytoplasm"/>
    <property type="evidence" value="ECO:0007669"/>
    <property type="project" value="UniProtKB-SubCell"/>
</dbReference>
<evidence type="ECO:0000256" key="4">
    <source>
        <dbReference type="ARBA" id="ARBA00023012"/>
    </source>
</evidence>
<evidence type="ECO:0000256" key="6">
    <source>
        <dbReference type="ARBA" id="ARBA00023125"/>
    </source>
</evidence>
<dbReference type="SMART" id="SM00448">
    <property type="entry name" value="REC"/>
    <property type="match status" value="1"/>
</dbReference>
<evidence type="ECO:0000256" key="7">
    <source>
        <dbReference type="ARBA" id="ARBA00023159"/>
    </source>
</evidence>
<dbReference type="InterPro" id="IPR011006">
    <property type="entry name" value="CheY-like_superfamily"/>
</dbReference>
<dbReference type="GO" id="GO:0003677">
    <property type="term" value="F:DNA binding"/>
    <property type="evidence" value="ECO:0007669"/>
    <property type="project" value="UniProtKB-KW"/>
</dbReference>
<feature type="domain" description="Response regulatory" evidence="12">
    <location>
        <begin position="6"/>
        <end position="122"/>
    </location>
</feature>
<dbReference type="SUPFAM" id="SSF46785">
    <property type="entry name" value="Winged helix' DNA-binding domain"/>
    <property type="match status" value="1"/>
</dbReference>
<evidence type="ECO:0000313" key="14">
    <source>
        <dbReference type="Proteomes" id="UP000277811"/>
    </source>
</evidence>
<dbReference type="InterPro" id="IPR001789">
    <property type="entry name" value="Sig_transdc_resp-reg_receiver"/>
</dbReference>
<dbReference type="SUPFAM" id="SSF52172">
    <property type="entry name" value="CheY-like"/>
    <property type="match status" value="1"/>
</dbReference>
<keyword evidence="7 9" id="KW-0010">Activator</keyword>
<dbReference type="OrthoDB" id="9779387at2"/>
<dbReference type="PIRSF" id="PIRSF006171">
    <property type="entry name" value="RR_citrat_malat"/>
    <property type="match status" value="1"/>
</dbReference>
<dbReference type="InterPro" id="IPR024187">
    <property type="entry name" value="Sig_transdc_resp-reg_cit/mal"/>
</dbReference>
<keyword evidence="5 9" id="KW-0805">Transcription regulation</keyword>
<gene>
    <name evidence="13" type="ORF">LUCI_3090</name>
</gene>
<evidence type="ECO:0000256" key="5">
    <source>
        <dbReference type="ARBA" id="ARBA00023015"/>
    </source>
</evidence>
<evidence type="ECO:0000259" key="12">
    <source>
        <dbReference type="PROSITE" id="PS50110"/>
    </source>
</evidence>
<dbReference type="InterPro" id="IPR051271">
    <property type="entry name" value="2C-system_Tx_regulators"/>
</dbReference>
<keyword evidence="6 9" id="KW-0238">DNA-binding</keyword>
<evidence type="ECO:0000313" key="13">
    <source>
        <dbReference type="EMBL" id="VBB07825.1"/>
    </source>
</evidence>
<protein>
    <recommendedName>
        <fullName evidence="9">Transcriptional regulatory protein</fullName>
    </recommendedName>
</protein>
<evidence type="ECO:0000256" key="9">
    <source>
        <dbReference type="PIRNR" id="PIRNR006171"/>
    </source>
</evidence>
<dbReference type="Pfam" id="PF00072">
    <property type="entry name" value="Response_reg"/>
    <property type="match status" value="1"/>
</dbReference>
<evidence type="ECO:0000256" key="1">
    <source>
        <dbReference type="ARBA" id="ARBA00004496"/>
    </source>
</evidence>
<dbReference type="AlphaFoldDB" id="A0A498RA15"/>
<dbReference type="PANTHER" id="PTHR45526">
    <property type="entry name" value="TRANSCRIPTIONAL REGULATORY PROTEIN DPIA"/>
    <property type="match status" value="1"/>
</dbReference>
<evidence type="ECO:0000256" key="3">
    <source>
        <dbReference type="ARBA" id="ARBA00022553"/>
    </source>
</evidence>
<dbReference type="Gene3D" id="3.40.50.2300">
    <property type="match status" value="1"/>
</dbReference>
<keyword evidence="2 9" id="KW-0963">Cytoplasm</keyword>
<dbReference type="RefSeq" id="WP_122628747.1">
    <property type="nucleotide sequence ID" value="NZ_UPPP01000081.1"/>
</dbReference>
<keyword evidence="14" id="KW-1185">Reference proteome</keyword>
<reference evidence="13 14" key="1">
    <citation type="submission" date="2018-06" db="EMBL/GenBank/DDBJ databases">
        <authorList>
            <person name="Strepis N."/>
        </authorList>
    </citation>
    <scope>NUCLEOTIDE SEQUENCE [LARGE SCALE GENOMIC DNA]</scope>
    <source>
        <strain evidence="13">LUCI</strain>
    </source>
</reference>
<name>A0A498RA15_9FIRM</name>
<evidence type="ECO:0000256" key="11">
    <source>
        <dbReference type="SAM" id="MobiDB-lite"/>
    </source>
</evidence>
<accession>A0A498RA15</accession>
<feature type="region of interest" description="Disordered" evidence="11">
    <location>
        <begin position="147"/>
        <end position="171"/>
    </location>
</feature>
<dbReference type="InterPro" id="IPR036388">
    <property type="entry name" value="WH-like_DNA-bd_sf"/>
</dbReference>
<evidence type="ECO:0000256" key="10">
    <source>
        <dbReference type="PROSITE-ProRule" id="PRU00169"/>
    </source>
</evidence>
<keyword evidence="8 9" id="KW-0804">Transcription</keyword>
<dbReference type="InterPro" id="IPR036390">
    <property type="entry name" value="WH_DNA-bd_sf"/>
</dbReference>
<comment type="subcellular location">
    <subcellularLocation>
        <location evidence="1 9">Cytoplasm</location>
    </subcellularLocation>
</comment>
<feature type="compositionally biased region" description="Basic and acidic residues" evidence="11">
    <location>
        <begin position="147"/>
        <end position="156"/>
    </location>
</feature>
<organism evidence="13 14">
    <name type="scientific">Lucifera butyrica</name>
    <dbReference type="NCBI Taxonomy" id="1351585"/>
    <lineage>
        <taxon>Bacteria</taxon>
        <taxon>Bacillati</taxon>
        <taxon>Bacillota</taxon>
        <taxon>Negativicutes</taxon>
        <taxon>Veillonellales</taxon>
        <taxon>Veillonellaceae</taxon>
        <taxon>Lucifera</taxon>
    </lineage>
</organism>
<dbReference type="EMBL" id="UPPP01000081">
    <property type="protein sequence ID" value="VBB07825.1"/>
    <property type="molecule type" value="Genomic_DNA"/>
</dbReference>
<dbReference type="GO" id="GO:0003700">
    <property type="term" value="F:DNA-binding transcription factor activity"/>
    <property type="evidence" value="ECO:0007669"/>
    <property type="project" value="InterPro"/>
</dbReference>
<dbReference type="GO" id="GO:0000156">
    <property type="term" value="F:phosphorelay response regulator activity"/>
    <property type="evidence" value="ECO:0007669"/>
    <property type="project" value="TreeGrafter"/>
</dbReference>
<evidence type="ECO:0000256" key="2">
    <source>
        <dbReference type="ARBA" id="ARBA00022490"/>
    </source>
</evidence>
<evidence type="ECO:0000256" key="8">
    <source>
        <dbReference type="ARBA" id="ARBA00023163"/>
    </source>
</evidence>
<keyword evidence="4 9" id="KW-0902">Two-component regulatory system</keyword>
<dbReference type="Proteomes" id="UP000277811">
    <property type="component" value="Unassembled WGS sequence"/>
</dbReference>
<keyword evidence="3 10" id="KW-0597">Phosphoprotein</keyword>
<dbReference type="Gene3D" id="1.10.10.10">
    <property type="entry name" value="Winged helix-like DNA-binding domain superfamily/Winged helix DNA-binding domain"/>
    <property type="match status" value="1"/>
</dbReference>
<feature type="modified residue" description="4-aspartylphosphate" evidence="10">
    <location>
        <position position="57"/>
    </location>
</feature>